<keyword evidence="2" id="KW-1185">Reference proteome</keyword>
<comment type="caution">
    <text evidence="1">The sequence shown here is derived from an EMBL/GenBank/DDBJ whole genome shotgun (WGS) entry which is preliminary data.</text>
</comment>
<name>A0ACC2WBV1_9TREE</name>
<evidence type="ECO:0000313" key="1">
    <source>
        <dbReference type="EMBL" id="KAJ9108858.1"/>
    </source>
</evidence>
<dbReference type="Proteomes" id="UP001227268">
    <property type="component" value="Unassembled WGS sequence"/>
</dbReference>
<protein>
    <submittedName>
        <fullName evidence="1">Uncharacterized protein</fullName>
    </submittedName>
</protein>
<proteinExistence type="predicted"/>
<gene>
    <name evidence="1" type="ORF">QFC21_000178</name>
</gene>
<accession>A0ACC2WBV1</accession>
<reference evidence="1" key="1">
    <citation type="submission" date="2023-04" db="EMBL/GenBank/DDBJ databases">
        <title>Draft Genome sequencing of Naganishia species isolated from polar environments using Oxford Nanopore Technology.</title>
        <authorList>
            <person name="Leo P."/>
            <person name="Venkateswaran K."/>
        </authorList>
    </citation>
    <scope>NUCLEOTIDE SEQUENCE</scope>
    <source>
        <strain evidence="1">MNA-CCFEE 5423</strain>
    </source>
</reference>
<dbReference type="EMBL" id="JASBWT010000001">
    <property type="protein sequence ID" value="KAJ9108858.1"/>
    <property type="molecule type" value="Genomic_DNA"/>
</dbReference>
<evidence type="ECO:0000313" key="2">
    <source>
        <dbReference type="Proteomes" id="UP001227268"/>
    </source>
</evidence>
<organism evidence="1 2">
    <name type="scientific">Naganishia friedmannii</name>
    <dbReference type="NCBI Taxonomy" id="89922"/>
    <lineage>
        <taxon>Eukaryota</taxon>
        <taxon>Fungi</taxon>
        <taxon>Dikarya</taxon>
        <taxon>Basidiomycota</taxon>
        <taxon>Agaricomycotina</taxon>
        <taxon>Tremellomycetes</taxon>
        <taxon>Filobasidiales</taxon>
        <taxon>Filobasidiaceae</taxon>
        <taxon>Naganishia</taxon>
    </lineage>
</organism>
<sequence length="294" mass="32957">MVIEGAIGVDDLLLCRFHLPSKKRFEAANLLSNNKKLTESRRRSLWSLTTISSYSVSTLRFNSLHDTQPGRRKEYLPDALQHEPAQMFVADTSNKRKAEEIQEIEEVEFVEFGNRRDSQAARMERKLEAPSGEKAETASLTKELSQLTAAVTQLAATNKDLHDQVQRLSNDQIKEMKGLKDSIRELKETVASLKKHQGAAQGNTKVGESGIAPVVPIGDSFSFFDLKWAISALLRNLAEEKNGRASEKAMQLQMLQYGSYKPTDGFTFSEILQEAEGRGYIERSANGYITLKTE</sequence>